<dbReference type="Proteomes" id="UP000663879">
    <property type="component" value="Unassembled WGS sequence"/>
</dbReference>
<gene>
    <name evidence="2" type="ORF">OXX778_LOCUS18032</name>
</gene>
<dbReference type="SUPFAM" id="SSF56219">
    <property type="entry name" value="DNase I-like"/>
    <property type="match status" value="1"/>
</dbReference>
<proteinExistence type="predicted"/>
<evidence type="ECO:0000313" key="2">
    <source>
        <dbReference type="EMBL" id="CAF1034380.1"/>
    </source>
</evidence>
<protein>
    <recommendedName>
        <fullName evidence="1">Endonuclease/exonuclease/phosphatase domain-containing protein</fullName>
    </recommendedName>
</protein>
<dbReference type="Pfam" id="PF03372">
    <property type="entry name" value="Exo_endo_phos"/>
    <property type="match status" value="1"/>
</dbReference>
<dbReference type="Gene3D" id="3.60.10.10">
    <property type="entry name" value="Endonuclease/exonuclease/phosphatase"/>
    <property type="match status" value="1"/>
</dbReference>
<sequence length="343" mass="41204">MQLRDYLDRFEIDICLLQETHFNAKTSVDLLAENLKNYQVYCPLSETMSRVVGFFIRNFLVGDQVLNLRFYENKKRIVSLDLYNRKISFVNIYSPNFKDEQVLFIENLYQYLYKKKNLILAGDFNNHFSLNVDTDKGVDKIWGELIRIFDLSEPVIKTADSDRFKYTWSNGSQFSRIDRFYFKSKDDLKQEYIESISTSLSDHKMIISDLSFENRKKPKSRFKRSNDWKSNELVLENEIVDYEIKKRCSFILMLIQQHGNEWYEFFINDVIRFLKSESRRVNSLRKIYIYNLFDIKNVIDKNNESLRSEIKAKIENYYEEERPRIEKMACEANRNLIINKAKS</sequence>
<name>A0A814J9C6_9BILA</name>
<evidence type="ECO:0000259" key="1">
    <source>
        <dbReference type="Pfam" id="PF03372"/>
    </source>
</evidence>
<comment type="caution">
    <text evidence="2">The sequence shown here is derived from an EMBL/GenBank/DDBJ whole genome shotgun (WGS) entry which is preliminary data.</text>
</comment>
<accession>A0A814J9C6</accession>
<dbReference type="AlphaFoldDB" id="A0A814J9C6"/>
<dbReference type="GO" id="GO:0003824">
    <property type="term" value="F:catalytic activity"/>
    <property type="evidence" value="ECO:0007669"/>
    <property type="project" value="InterPro"/>
</dbReference>
<organism evidence="2 3">
    <name type="scientific">Brachionus calyciflorus</name>
    <dbReference type="NCBI Taxonomy" id="104777"/>
    <lineage>
        <taxon>Eukaryota</taxon>
        <taxon>Metazoa</taxon>
        <taxon>Spiralia</taxon>
        <taxon>Gnathifera</taxon>
        <taxon>Rotifera</taxon>
        <taxon>Eurotatoria</taxon>
        <taxon>Monogononta</taxon>
        <taxon>Pseudotrocha</taxon>
        <taxon>Ploima</taxon>
        <taxon>Brachionidae</taxon>
        <taxon>Brachionus</taxon>
    </lineage>
</organism>
<dbReference type="InterPro" id="IPR036691">
    <property type="entry name" value="Endo/exonu/phosph_ase_sf"/>
</dbReference>
<feature type="domain" description="Endonuclease/exonuclease/phosphatase" evidence="1">
    <location>
        <begin position="3"/>
        <end position="203"/>
    </location>
</feature>
<dbReference type="EMBL" id="CAJNOC010004816">
    <property type="protein sequence ID" value="CAF1034380.1"/>
    <property type="molecule type" value="Genomic_DNA"/>
</dbReference>
<keyword evidence="3" id="KW-1185">Reference proteome</keyword>
<reference evidence="2" key="1">
    <citation type="submission" date="2021-02" db="EMBL/GenBank/DDBJ databases">
        <authorList>
            <person name="Nowell W R."/>
        </authorList>
    </citation>
    <scope>NUCLEOTIDE SEQUENCE</scope>
    <source>
        <strain evidence="2">Ploen Becks lab</strain>
    </source>
</reference>
<evidence type="ECO:0000313" key="3">
    <source>
        <dbReference type="Proteomes" id="UP000663879"/>
    </source>
</evidence>
<dbReference type="InterPro" id="IPR005135">
    <property type="entry name" value="Endo/exonuclease/phosphatase"/>
</dbReference>